<proteinExistence type="predicted"/>
<comment type="caution">
    <text evidence="1">The sequence shown here is derived from an EMBL/GenBank/DDBJ whole genome shotgun (WGS) entry which is preliminary data.</text>
</comment>
<dbReference type="PROSITE" id="PS51257">
    <property type="entry name" value="PROKAR_LIPOPROTEIN"/>
    <property type="match status" value="1"/>
</dbReference>
<organism evidence="1 2">
    <name type="scientific">Allorhodopirellula heiligendammensis</name>
    <dbReference type="NCBI Taxonomy" id="2714739"/>
    <lineage>
        <taxon>Bacteria</taxon>
        <taxon>Pseudomonadati</taxon>
        <taxon>Planctomycetota</taxon>
        <taxon>Planctomycetia</taxon>
        <taxon>Pirellulales</taxon>
        <taxon>Pirellulaceae</taxon>
        <taxon>Allorhodopirellula</taxon>
    </lineage>
</organism>
<reference evidence="1 2" key="1">
    <citation type="journal article" date="2020" name="Antonie Van Leeuwenhoek">
        <title>Rhodopirellula heiligendammensis sp. nov., Rhodopirellula pilleata sp. nov., and Rhodopirellula solitaria sp. nov. isolated from natural or artificial marine surfaces in Northern Germany and California, USA, and emended description of the genus Rhodopirellula.</title>
        <authorList>
            <person name="Kallscheuer N."/>
            <person name="Wiegand S."/>
            <person name="Jogler M."/>
            <person name="Boedeker C."/>
            <person name="Peeters S.H."/>
            <person name="Rast P."/>
            <person name="Heuer A."/>
            <person name="Jetten M.S.M."/>
            <person name="Rohde M."/>
            <person name="Jogler C."/>
        </authorList>
    </citation>
    <scope>NUCLEOTIDE SEQUENCE [LARGE SCALE GENOMIC DNA]</scope>
    <source>
        <strain evidence="1 2">Poly21</strain>
    </source>
</reference>
<gene>
    <name evidence="1" type="ORF">Poly21_40210</name>
</gene>
<keyword evidence="2" id="KW-1185">Reference proteome</keyword>
<name>A0A5C6C0W7_9BACT</name>
<evidence type="ECO:0000313" key="2">
    <source>
        <dbReference type="Proteomes" id="UP000319908"/>
    </source>
</evidence>
<protein>
    <submittedName>
        <fullName evidence="1">Uncharacterized protein</fullName>
    </submittedName>
</protein>
<dbReference type="Proteomes" id="UP000319908">
    <property type="component" value="Unassembled WGS sequence"/>
</dbReference>
<sequence length="89" mass="10152">MLRECFLFERIKYASEIAMTESILTVFSLICACEVSTDSDGMHPGTRIAALVTEPENCHSDERILLGNQPFREFTSRLGCRTAQFQNRF</sequence>
<dbReference type="EMBL" id="SJPU01000002">
    <property type="protein sequence ID" value="TWU16814.1"/>
    <property type="molecule type" value="Genomic_DNA"/>
</dbReference>
<accession>A0A5C6C0W7</accession>
<dbReference type="AlphaFoldDB" id="A0A5C6C0W7"/>
<evidence type="ECO:0000313" key="1">
    <source>
        <dbReference type="EMBL" id="TWU16814.1"/>
    </source>
</evidence>